<dbReference type="Proteomes" id="UP000192486">
    <property type="component" value="Chromosome"/>
</dbReference>
<dbReference type="PANTHER" id="PTHR36849:SF1">
    <property type="entry name" value="CYTOPLASMIC PROTEIN"/>
    <property type="match status" value="1"/>
</dbReference>
<gene>
    <name evidence="2" type="ORF">SporoS204_15915</name>
</gene>
<proteinExistence type="predicted"/>
<dbReference type="RefSeq" id="WP_029053001.1">
    <property type="nucleotide sequence ID" value="NZ_CP015108.1"/>
</dbReference>
<keyword evidence="1" id="KW-0175">Coiled coil</keyword>
<evidence type="ECO:0000313" key="3">
    <source>
        <dbReference type="Proteomes" id="UP000192486"/>
    </source>
</evidence>
<reference evidence="2 3" key="1">
    <citation type="submission" date="2016-04" db="EMBL/GenBank/DDBJ databases">
        <title>Comparative Genomics and Epigenetics of Sporosarcina ureae.</title>
        <authorList>
            <person name="Oliver A.S."/>
            <person name="Cooper K.K."/>
        </authorList>
    </citation>
    <scope>NUCLEOTIDE SEQUENCE [LARGE SCALE GENOMIC DNA]</scope>
    <source>
        <strain evidence="2 3">S204</strain>
    </source>
</reference>
<dbReference type="EMBL" id="CP015108">
    <property type="protein sequence ID" value="ARF15513.1"/>
    <property type="molecule type" value="Genomic_DNA"/>
</dbReference>
<dbReference type="InterPro" id="IPR052552">
    <property type="entry name" value="YeaO-like"/>
</dbReference>
<accession>A0ABM6JZ74</accession>
<evidence type="ECO:0000313" key="2">
    <source>
        <dbReference type="EMBL" id="ARF15513.1"/>
    </source>
</evidence>
<feature type="coiled-coil region" evidence="1">
    <location>
        <begin position="61"/>
        <end position="88"/>
    </location>
</feature>
<dbReference type="PANTHER" id="PTHR36849">
    <property type="entry name" value="CYTOPLASMIC PROTEIN-RELATED"/>
    <property type="match status" value="1"/>
</dbReference>
<organism evidence="2 3">
    <name type="scientific">Sporosarcina ureae</name>
    <dbReference type="NCBI Taxonomy" id="1571"/>
    <lineage>
        <taxon>Bacteria</taxon>
        <taxon>Bacillati</taxon>
        <taxon>Bacillota</taxon>
        <taxon>Bacilli</taxon>
        <taxon>Bacillales</taxon>
        <taxon>Caryophanaceae</taxon>
        <taxon>Sporosarcina</taxon>
    </lineage>
</organism>
<dbReference type="Pfam" id="PF22752">
    <property type="entry name" value="DUF488-N3i"/>
    <property type="match status" value="1"/>
</dbReference>
<sequence>MPVQIKRVYEEAKKADGMRVLVDRVWPRGMSKEDAQVDEWLKEIGPSKELRQWFDHDPDKFDQFKDQYKEELENNEEQQDELEKLTDWTIEHKKNLTLVFGAKDEKNNQSVVLKEILDRQQV</sequence>
<evidence type="ECO:0008006" key="4">
    <source>
        <dbReference type="Google" id="ProtNLM"/>
    </source>
</evidence>
<name>A0ABM6JZ74_SPOUR</name>
<protein>
    <recommendedName>
        <fullName evidence="4">DUF488 domain-containing protein</fullName>
    </recommendedName>
</protein>
<evidence type="ECO:0000256" key="1">
    <source>
        <dbReference type="SAM" id="Coils"/>
    </source>
</evidence>
<keyword evidence="3" id="KW-1185">Reference proteome</keyword>